<comment type="caution">
    <text evidence="1">The sequence shown here is derived from an EMBL/GenBank/DDBJ whole genome shotgun (WGS) entry which is preliminary data.</text>
</comment>
<protein>
    <submittedName>
        <fullName evidence="1">Uncharacterized protein</fullName>
    </submittedName>
</protein>
<name>A0AAP2E4V5_9BACT</name>
<organism evidence="1 2">
    <name type="scientific">Dawidia cretensis</name>
    <dbReference type="NCBI Taxonomy" id="2782350"/>
    <lineage>
        <taxon>Bacteria</taxon>
        <taxon>Pseudomonadati</taxon>
        <taxon>Bacteroidota</taxon>
        <taxon>Cytophagia</taxon>
        <taxon>Cytophagales</taxon>
        <taxon>Chryseotaleaceae</taxon>
        <taxon>Dawidia</taxon>
    </lineage>
</organism>
<dbReference type="AlphaFoldDB" id="A0AAP2E4V5"/>
<accession>A0AAP2E4V5</accession>
<sequence length="203" mass="23472">MKSLLLALSLACLAITGFTQESEKYKKAKAKKKYEEGYVTDNLGNTFTGLIVDSDGKPAERVSILVPSGEKLKFDPIEVKEYGSGFYRFISTREQFLQVIFENKKVGIYKDIDIVREYRHQSPGSMNNLYTPVREVEKLYIHRPGEPNFKKITKIVFAKSMSEYFIDCPVLSEKIKNKEYRAREDDLHEIVSFYDHECTPTDK</sequence>
<gene>
    <name evidence="1" type="ORF">KK062_29140</name>
</gene>
<evidence type="ECO:0000313" key="2">
    <source>
        <dbReference type="Proteomes" id="UP001319080"/>
    </source>
</evidence>
<proteinExistence type="predicted"/>
<dbReference type="RefSeq" id="WP_254087909.1">
    <property type="nucleotide sequence ID" value="NZ_JAHESE010000061.1"/>
</dbReference>
<dbReference type="Proteomes" id="UP001319080">
    <property type="component" value="Unassembled WGS sequence"/>
</dbReference>
<evidence type="ECO:0000313" key="1">
    <source>
        <dbReference type="EMBL" id="MBT1712344.1"/>
    </source>
</evidence>
<dbReference type="EMBL" id="JAHESE010000061">
    <property type="protein sequence ID" value="MBT1712344.1"/>
    <property type="molecule type" value="Genomic_DNA"/>
</dbReference>
<keyword evidence="2" id="KW-1185">Reference proteome</keyword>
<reference evidence="1 2" key="1">
    <citation type="submission" date="2021-05" db="EMBL/GenBank/DDBJ databases">
        <title>A Polyphasic approach of four new species of the genus Ohtaekwangia: Ohtaekwangia histidinii sp. nov., Ohtaekwangia cretensis sp. nov., Ohtaekwangia indiensis sp. nov., Ohtaekwangia reichenbachii sp. nov. from diverse environment.</title>
        <authorList>
            <person name="Octaviana S."/>
        </authorList>
    </citation>
    <scope>NUCLEOTIDE SEQUENCE [LARGE SCALE GENOMIC DNA]</scope>
    <source>
        <strain evidence="1 2">PWU5</strain>
    </source>
</reference>